<keyword evidence="4" id="KW-1133">Transmembrane helix</keyword>
<feature type="transmembrane region" description="Helical" evidence="4">
    <location>
        <begin position="138"/>
        <end position="157"/>
    </location>
</feature>
<dbReference type="InterPro" id="IPR011712">
    <property type="entry name" value="Sig_transdc_His_kin_sub3_dim/P"/>
</dbReference>
<feature type="transmembrane region" description="Helical" evidence="4">
    <location>
        <begin position="49"/>
        <end position="67"/>
    </location>
</feature>
<feature type="domain" description="Signal transduction histidine kinase subgroup 3 dimerisation and phosphoacceptor" evidence="5">
    <location>
        <begin position="183"/>
        <end position="250"/>
    </location>
</feature>
<keyword evidence="3" id="KW-0902">Two-component regulatory system</keyword>
<dbReference type="GO" id="GO:0046983">
    <property type="term" value="F:protein dimerization activity"/>
    <property type="evidence" value="ECO:0007669"/>
    <property type="project" value="InterPro"/>
</dbReference>
<dbReference type="PANTHER" id="PTHR24421">
    <property type="entry name" value="NITRATE/NITRITE SENSOR PROTEIN NARX-RELATED"/>
    <property type="match status" value="1"/>
</dbReference>
<dbReference type="SUPFAM" id="SSF55874">
    <property type="entry name" value="ATPase domain of HSP90 chaperone/DNA topoisomerase II/histidine kinase"/>
    <property type="match status" value="1"/>
</dbReference>
<evidence type="ECO:0000256" key="4">
    <source>
        <dbReference type="SAM" id="Phobius"/>
    </source>
</evidence>
<dbReference type="CDD" id="cd16917">
    <property type="entry name" value="HATPase_UhpB-NarQ-NarX-like"/>
    <property type="match status" value="1"/>
</dbReference>
<dbReference type="EMBL" id="SWCJ01000004">
    <property type="protein sequence ID" value="TKB56024.1"/>
    <property type="molecule type" value="Genomic_DNA"/>
</dbReference>
<proteinExistence type="predicted"/>
<dbReference type="InterPro" id="IPR036890">
    <property type="entry name" value="HATPase_C_sf"/>
</dbReference>
<feature type="transmembrane region" description="Helical" evidence="4">
    <location>
        <begin position="73"/>
        <end position="91"/>
    </location>
</feature>
<evidence type="ECO:0000313" key="6">
    <source>
        <dbReference type="EMBL" id="TKB56024.1"/>
    </source>
</evidence>
<dbReference type="InterPro" id="IPR050482">
    <property type="entry name" value="Sensor_HK_TwoCompSys"/>
</dbReference>
<gene>
    <name evidence="6" type="ORF">FCL42_07340</name>
</gene>
<dbReference type="OrthoDB" id="9797605at2"/>
<keyword evidence="2 6" id="KW-0418">Kinase</keyword>
<sequence>MRTHEAPMAVNIPSDQDAASEKRYAWVYLLNLGFYFIPLILSDHHPWQIGLSLLTLVPFVFFYYRAFNADRQNALLPIVGMLLLAILITPINTGSLSLFTFAGFFIGFFYSTSVALFSLIGISMTLLALNQLFGFDQYYFPAYGTLIVAVVGLFGVIEKRRLESKRLQQKSKDEIAQMAKMVERERIARDLHDVMGHSLSSIILKAELAEKLIEKQEISQASQQLAELGTIARDSLSQIRRTVSNYKHTGLDATIQQLCQRLRDKEIAVEVTGELQPLPARIESQLILILTELVSNILRHSQAKNCQIILDQQPDKAELSVIEQVKLDTLKAGNGIQGVKERVASLNGQYMVKLTPNYHTQITIPLQ</sequence>
<evidence type="ECO:0000259" key="5">
    <source>
        <dbReference type="Pfam" id="PF07730"/>
    </source>
</evidence>
<keyword evidence="4" id="KW-0472">Membrane</keyword>
<dbReference type="GO" id="GO:0000155">
    <property type="term" value="F:phosphorelay sensor kinase activity"/>
    <property type="evidence" value="ECO:0007669"/>
    <property type="project" value="InterPro"/>
</dbReference>
<keyword evidence="1" id="KW-0808">Transferase</keyword>
<reference evidence="6 7" key="1">
    <citation type="submission" date="2019-04" db="EMBL/GenBank/DDBJ databases">
        <authorList>
            <person name="Hwang J.C."/>
        </authorList>
    </citation>
    <scope>NUCLEOTIDE SEQUENCE [LARGE SCALE GENOMIC DNA]</scope>
    <source>
        <strain evidence="6 7">IMCC35002</strain>
    </source>
</reference>
<keyword evidence="4" id="KW-0812">Transmembrane</keyword>
<accession>A0A4U1BPJ2</accession>
<dbReference type="PANTHER" id="PTHR24421:SF63">
    <property type="entry name" value="SENSOR HISTIDINE KINASE DESK"/>
    <property type="match status" value="1"/>
</dbReference>
<dbReference type="Gene3D" id="1.20.5.1930">
    <property type="match status" value="1"/>
</dbReference>
<keyword evidence="7" id="KW-1185">Reference proteome</keyword>
<dbReference type="AlphaFoldDB" id="A0A4U1BPJ2"/>
<evidence type="ECO:0000313" key="7">
    <source>
        <dbReference type="Proteomes" id="UP000305675"/>
    </source>
</evidence>
<dbReference type="Proteomes" id="UP000305675">
    <property type="component" value="Unassembled WGS sequence"/>
</dbReference>
<name>A0A4U1BPJ2_9GAMM</name>
<evidence type="ECO:0000256" key="1">
    <source>
        <dbReference type="ARBA" id="ARBA00022679"/>
    </source>
</evidence>
<evidence type="ECO:0000256" key="3">
    <source>
        <dbReference type="ARBA" id="ARBA00023012"/>
    </source>
</evidence>
<protein>
    <submittedName>
        <fullName evidence="6">Sensor histidine kinase</fullName>
    </submittedName>
</protein>
<organism evidence="6 7">
    <name type="scientific">Ferrimonas aestuarii</name>
    <dbReference type="NCBI Taxonomy" id="2569539"/>
    <lineage>
        <taxon>Bacteria</taxon>
        <taxon>Pseudomonadati</taxon>
        <taxon>Pseudomonadota</taxon>
        <taxon>Gammaproteobacteria</taxon>
        <taxon>Alteromonadales</taxon>
        <taxon>Ferrimonadaceae</taxon>
        <taxon>Ferrimonas</taxon>
    </lineage>
</organism>
<dbReference type="Pfam" id="PF07730">
    <property type="entry name" value="HisKA_3"/>
    <property type="match status" value="1"/>
</dbReference>
<feature type="transmembrane region" description="Helical" evidence="4">
    <location>
        <begin position="98"/>
        <end position="126"/>
    </location>
</feature>
<comment type="caution">
    <text evidence="6">The sequence shown here is derived from an EMBL/GenBank/DDBJ whole genome shotgun (WGS) entry which is preliminary data.</text>
</comment>
<dbReference type="Gene3D" id="3.30.565.10">
    <property type="entry name" value="Histidine kinase-like ATPase, C-terminal domain"/>
    <property type="match status" value="1"/>
</dbReference>
<evidence type="ECO:0000256" key="2">
    <source>
        <dbReference type="ARBA" id="ARBA00022777"/>
    </source>
</evidence>
<feature type="transmembrane region" description="Helical" evidence="4">
    <location>
        <begin position="24"/>
        <end position="42"/>
    </location>
</feature>
<dbReference type="GO" id="GO:0016020">
    <property type="term" value="C:membrane"/>
    <property type="evidence" value="ECO:0007669"/>
    <property type="project" value="InterPro"/>
</dbReference>